<keyword evidence="1" id="KW-0472">Membrane</keyword>
<keyword evidence="1" id="KW-1133">Transmembrane helix</keyword>
<reference evidence="2 3" key="1">
    <citation type="journal article" date="2014" name="Int. J. Syst. Evol. Microbiol.">
        <title>Complete genome sequence of Corynebacterium casei LMG S-19264T (=DSM 44701T), isolated from a smear-ripened cheese.</title>
        <authorList>
            <consortium name="US DOE Joint Genome Institute (JGI-PGF)"/>
            <person name="Walter F."/>
            <person name="Albersmeier A."/>
            <person name="Kalinowski J."/>
            <person name="Ruckert C."/>
        </authorList>
    </citation>
    <scope>NUCLEOTIDE SEQUENCE [LARGE SCALE GENOMIC DNA]</scope>
    <source>
        <strain evidence="2 3">CGMCC 4.7215</strain>
    </source>
</reference>
<evidence type="ECO:0000256" key="1">
    <source>
        <dbReference type="SAM" id="Phobius"/>
    </source>
</evidence>
<feature type="transmembrane region" description="Helical" evidence="1">
    <location>
        <begin position="14"/>
        <end position="34"/>
    </location>
</feature>
<dbReference type="AlphaFoldDB" id="A0ABD5X1S7"/>
<sequence length="107" mass="11295">MTTGPRLIEINRSLVPGLIAVVLFGIMSTVFLTADGTAVFEWAYTDPNAFPDTSIVAAIGYTLIGATEHGIESTENFIVALILIAVLLDAALDGALMLAKRDGGDER</sequence>
<evidence type="ECO:0000313" key="2">
    <source>
        <dbReference type="EMBL" id="MFC7125011.1"/>
    </source>
</evidence>
<organism evidence="2 3">
    <name type="scientific">Halovenus rubra</name>
    <dbReference type="NCBI Taxonomy" id="869890"/>
    <lineage>
        <taxon>Archaea</taxon>
        <taxon>Methanobacteriati</taxon>
        <taxon>Methanobacteriota</taxon>
        <taxon>Stenosarchaea group</taxon>
        <taxon>Halobacteria</taxon>
        <taxon>Halobacteriales</taxon>
        <taxon>Haloarculaceae</taxon>
        <taxon>Halovenus</taxon>
    </lineage>
</organism>
<evidence type="ECO:0008006" key="4">
    <source>
        <dbReference type="Google" id="ProtNLM"/>
    </source>
</evidence>
<evidence type="ECO:0000313" key="3">
    <source>
        <dbReference type="Proteomes" id="UP001596414"/>
    </source>
</evidence>
<proteinExistence type="predicted"/>
<protein>
    <recommendedName>
        <fullName evidence="4">Proton-conducting membrane transporter</fullName>
    </recommendedName>
</protein>
<dbReference type="Proteomes" id="UP001596414">
    <property type="component" value="Unassembled WGS sequence"/>
</dbReference>
<keyword evidence="1" id="KW-0812">Transmembrane</keyword>
<feature type="transmembrane region" description="Helical" evidence="1">
    <location>
        <begin position="77"/>
        <end position="99"/>
    </location>
</feature>
<gene>
    <name evidence="2" type="ORF">ACFQJ7_03010</name>
</gene>
<accession>A0ABD5X1S7</accession>
<comment type="caution">
    <text evidence="2">The sequence shown here is derived from an EMBL/GenBank/DDBJ whole genome shotgun (WGS) entry which is preliminary data.</text>
</comment>
<dbReference type="RefSeq" id="WP_267638219.1">
    <property type="nucleotide sequence ID" value="NZ_JAODIY010000013.1"/>
</dbReference>
<dbReference type="EMBL" id="JBHSZQ010000002">
    <property type="protein sequence ID" value="MFC7125011.1"/>
    <property type="molecule type" value="Genomic_DNA"/>
</dbReference>
<name>A0ABD5X1S7_9EURY</name>